<protein>
    <submittedName>
        <fullName evidence="2">Uncharacterized protein</fullName>
    </submittedName>
</protein>
<comment type="caution">
    <text evidence="2">The sequence shown here is derived from an EMBL/GenBank/DDBJ whole genome shotgun (WGS) entry which is preliminary data.</text>
</comment>
<gene>
    <name evidence="2" type="ORF">WA026_012397</name>
</gene>
<organism evidence="2 3">
    <name type="scientific">Henosepilachna vigintioctopunctata</name>
    <dbReference type="NCBI Taxonomy" id="420089"/>
    <lineage>
        <taxon>Eukaryota</taxon>
        <taxon>Metazoa</taxon>
        <taxon>Ecdysozoa</taxon>
        <taxon>Arthropoda</taxon>
        <taxon>Hexapoda</taxon>
        <taxon>Insecta</taxon>
        <taxon>Pterygota</taxon>
        <taxon>Neoptera</taxon>
        <taxon>Endopterygota</taxon>
        <taxon>Coleoptera</taxon>
        <taxon>Polyphaga</taxon>
        <taxon>Cucujiformia</taxon>
        <taxon>Coccinelloidea</taxon>
        <taxon>Coccinellidae</taxon>
        <taxon>Epilachninae</taxon>
        <taxon>Epilachnini</taxon>
        <taxon>Henosepilachna</taxon>
    </lineage>
</organism>
<feature type="region of interest" description="Disordered" evidence="1">
    <location>
        <begin position="1"/>
        <end position="28"/>
    </location>
</feature>
<evidence type="ECO:0000256" key="1">
    <source>
        <dbReference type="SAM" id="MobiDB-lite"/>
    </source>
</evidence>
<evidence type="ECO:0000313" key="3">
    <source>
        <dbReference type="Proteomes" id="UP001431783"/>
    </source>
</evidence>
<name>A0AAW1UYQ4_9CUCU</name>
<accession>A0AAW1UYQ4</accession>
<sequence length="100" mass="11300">MLLGQRIRVPKQRTGITTDPHGDPKPHGAYGQQYRILMFSEHFFCYSSTNARSVFTRHARLTRICGLSTILHGNEDASSWHLAGYSWPVAVNELSELIVT</sequence>
<evidence type="ECO:0000313" key="2">
    <source>
        <dbReference type="EMBL" id="KAK9885633.1"/>
    </source>
</evidence>
<dbReference type="AlphaFoldDB" id="A0AAW1UYQ4"/>
<dbReference type="Proteomes" id="UP001431783">
    <property type="component" value="Unassembled WGS sequence"/>
</dbReference>
<keyword evidence="3" id="KW-1185">Reference proteome</keyword>
<proteinExistence type="predicted"/>
<dbReference type="EMBL" id="JARQZJ010000096">
    <property type="protein sequence ID" value="KAK9885633.1"/>
    <property type="molecule type" value="Genomic_DNA"/>
</dbReference>
<reference evidence="2 3" key="1">
    <citation type="submission" date="2023-03" db="EMBL/GenBank/DDBJ databases">
        <title>Genome insight into feeding habits of ladybird beetles.</title>
        <authorList>
            <person name="Li H.-S."/>
            <person name="Huang Y.-H."/>
            <person name="Pang H."/>
        </authorList>
    </citation>
    <scope>NUCLEOTIDE SEQUENCE [LARGE SCALE GENOMIC DNA]</scope>
    <source>
        <strain evidence="2">SYSU_2023b</strain>
        <tissue evidence="2">Whole body</tissue>
    </source>
</reference>